<keyword evidence="2" id="KW-0732">Signal</keyword>
<dbReference type="InterPro" id="IPR002870">
    <property type="entry name" value="Peptidase_M12B_N"/>
</dbReference>
<proteinExistence type="predicted"/>
<evidence type="ECO:0000259" key="3">
    <source>
        <dbReference type="Pfam" id="PF01562"/>
    </source>
</evidence>
<organism evidence="4 5">
    <name type="scientific">Pleurodeles waltl</name>
    <name type="common">Iberian ribbed newt</name>
    <dbReference type="NCBI Taxonomy" id="8319"/>
    <lineage>
        <taxon>Eukaryota</taxon>
        <taxon>Metazoa</taxon>
        <taxon>Chordata</taxon>
        <taxon>Craniata</taxon>
        <taxon>Vertebrata</taxon>
        <taxon>Euteleostomi</taxon>
        <taxon>Amphibia</taxon>
        <taxon>Batrachia</taxon>
        <taxon>Caudata</taxon>
        <taxon>Salamandroidea</taxon>
        <taxon>Salamandridae</taxon>
        <taxon>Pleurodelinae</taxon>
        <taxon>Pleurodeles</taxon>
    </lineage>
</organism>
<name>A0AAV7W8Y2_PLEWA</name>
<sequence>MQCIQIRWIASTSFFIQTLYILAVSHSSEHQLGNVYFPDKRQEAFLKSLQDYDVVNPVKVDDAWQFVSFSLHLHSVNARTRRDASTKDTFAYYKIKLKGNYLFFNLTANQRFISDNYILEKRSGNHSRAAIKSHAPALCHLSGTVLESNANPHRDHDGEKKELIIRLPGVPLRLSAV</sequence>
<feature type="chain" id="PRO_5044012253" description="Peptidase M12B propeptide domain-containing protein" evidence="2">
    <location>
        <begin position="24"/>
        <end position="177"/>
    </location>
</feature>
<keyword evidence="5" id="KW-1185">Reference proteome</keyword>
<accession>A0AAV7W8Y2</accession>
<comment type="caution">
    <text evidence="4">The sequence shown here is derived from an EMBL/GenBank/DDBJ whole genome shotgun (WGS) entry which is preliminary data.</text>
</comment>
<feature type="domain" description="Peptidase M12B propeptide" evidence="3">
    <location>
        <begin position="53"/>
        <end position="145"/>
    </location>
</feature>
<gene>
    <name evidence="4" type="ORF">NDU88_005834</name>
</gene>
<protein>
    <recommendedName>
        <fullName evidence="3">Peptidase M12B propeptide domain-containing protein</fullName>
    </recommendedName>
</protein>
<dbReference type="EMBL" id="JANPWB010000002">
    <property type="protein sequence ID" value="KAJ1210470.1"/>
    <property type="molecule type" value="Genomic_DNA"/>
</dbReference>
<dbReference type="Proteomes" id="UP001066276">
    <property type="component" value="Chromosome 1_2"/>
</dbReference>
<evidence type="ECO:0000313" key="4">
    <source>
        <dbReference type="EMBL" id="KAJ1210470.1"/>
    </source>
</evidence>
<dbReference type="AlphaFoldDB" id="A0AAV7W8Y2"/>
<dbReference type="Pfam" id="PF01562">
    <property type="entry name" value="Pep_M12B_propep"/>
    <property type="match status" value="1"/>
</dbReference>
<evidence type="ECO:0000256" key="2">
    <source>
        <dbReference type="SAM" id="SignalP"/>
    </source>
</evidence>
<keyword evidence="1" id="KW-1015">Disulfide bond</keyword>
<reference evidence="4" key="1">
    <citation type="journal article" date="2022" name="bioRxiv">
        <title>Sequencing and chromosome-scale assembly of the giantPleurodeles waltlgenome.</title>
        <authorList>
            <person name="Brown T."/>
            <person name="Elewa A."/>
            <person name="Iarovenko S."/>
            <person name="Subramanian E."/>
            <person name="Araus A.J."/>
            <person name="Petzold A."/>
            <person name="Susuki M."/>
            <person name="Suzuki K.-i.T."/>
            <person name="Hayashi T."/>
            <person name="Toyoda A."/>
            <person name="Oliveira C."/>
            <person name="Osipova E."/>
            <person name="Leigh N.D."/>
            <person name="Simon A."/>
            <person name="Yun M.H."/>
        </authorList>
    </citation>
    <scope>NUCLEOTIDE SEQUENCE</scope>
    <source>
        <strain evidence="4">20211129_DDA</strain>
        <tissue evidence="4">Liver</tissue>
    </source>
</reference>
<evidence type="ECO:0000313" key="5">
    <source>
        <dbReference type="Proteomes" id="UP001066276"/>
    </source>
</evidence>
<feature type="signal peptide" evidence="2">
    <location>
        <begin position="1"/>
        <end position="23"/>
    </location>
</feature>
<evidence type="ECO:0000256" key="1">
    <source>
        <dbReference type="ARBA" id="ARBA00023157"/>
    </source>
</evidence>